<evidence type="ECO:0000313" key="2">
    <source>
        <dbReference type="Proteomes" id="UP000189761"/>
    </source>
</evidence>
<gene>
    <name evidence="1" type="ORF">BWZ43_17100</name>
</gene>
<evidence type="ECO:0000313" key="1">
    <source>
        <dbReference type="EMBL" id="OOP67179.1"/>
    </source>
</evidence>
<keyword evidence="2" id="KW-1185">Reference proteome</keyword>
<dbReference type="RefSeq" id="WP_071976681.1">
    <property type="nucleotide sequence ID" value="NZ_CP065424.1"/>
</dbReference>
<comment type="caution">
    <text evidence="1">The sequence shown here is derived from an EMBL/GenBank/DDBJ whole genome shotgun (WGS) entry which is preliminary data.</text>
</comment>
<dbReference type="EMBL" id="MTLA01000221">
    <property type="protein sequence ID" value="OOP67179.1"/>
    <property type="molecule type" value="Genomic_DNA"/>
</dbReference>
<dbReference type="Pfam" id="PF12611">
    <property type="entry name" value="Flagellar_put"/>
    <property type="match status" value="1"/>
</dbReference>
<dbReference type="AlphaFoldDB" id="A0A8E2LEI3"/>
<name>A0A8E2LEI3_9BACI</name>
<reference evidence="1 2" key="1">
    <citation type="submission" date="2017-01" db="EMBL/GenBank/DDBJ databases">
        <title>Draft genome sequence of Bacillus oleronius.</title>
        <authorList>
            <person name="Allam M."/>
        </authorList>
    </citation>
    <scope>NUCLEOTIDE SEQUENCE [LARGE SCALE GENOMIC DNA]</scope>
    <source>
        <strain evidence="1 2">DSM 9356</strain>
    </source>
</reference>
<dbReference type="NCBIfam" id="TIGR02530">
    <property type="entry name" value="flg_new"/>
    <property type="match status" value="1"/>
</dbReference>
<dbReference type="Proteomes" id="UP000189761">
    <property type="component" value="Unassembled WGS sequence"/>
</dbReference>
<protein>
    <recommendedName>
        <fullName evidence="3">Flagellar operon protein</fullName>
    </recommendedName>
</protein>
<dbReference type="InterPro" id="IPR013367">
    <property type="entry name" value="Flagellar_put"/>
</dbReference>
<evidence type="ECO:0008006" key="3">
    <source>
        <dbReference type="Google" id="ProtNLM"/>
    </source>
</evidence>
<accession>A0A8E2LEI3</accession>
<sequence length="130" mass="14439">MDRPIYRQVPLQPITSKPNVQVPKQLNTAQTPFSQHFNQALSHETSQLTISKHASERIEQRGIQINANQWDKIGLKVSEAKRKGVNESLVIVNNAALIVSAKNETVITAMNLQEASNQIFTNINGAIIVN</sequence>
<proteinExistence type="predicted"/>
<organism evidence="1 2">
    <name type="scientific">Heyndrickxia oleronia</name>
    <dbReference type="NCBI Taxonomy" id="38875"/>
    <lineage>
        <taxon>Bacteria</taxon>
        <taxon>Bacillati</taxon>
        <taxon>Bacillota</taxon>
        <taxon>Bacilli</taxon>
        <taxon>Bacillales</taxon>
        <taxon>Bacillaceae</taxon>
        <taxon>Heyndrickxia</taxon>
    </lineage>
</organism>